<gene>
    <name evidence="8" type="ordered locus">Sfri_2761</name>
</gene>
<dbReference type="InterPro" id="IPR036291">
    <property type="entry name" value="NAD(P)-bd_dom_sf"/>
</dbReference>
<comment type="function">
    <text evidence="6">Catalyzes the reduction of dTDP-6-deoxy-L-lyxo-4-hexulose to yield dTDP-L-rhamnose.</text>
</comment>
<evidence type="ECO:0000256" key="4">
    <source>
        <dbReference type="ARBA" id="ARBA00017099"/>
    </source>
</evidence>
<dbReference type="OrthoDB" id="9803892at2"/>
<comment type="pathway">
    <text evidence="1 6">Carbohydrate biosynthesis; dTDP-L-rhamnose biosynthesis.</text>
</comment>
<dbReference type="GO" id="GO:0019305">
    <property type="term" value="P:dTDP-rhamnose biosynthetic process"/>
    <property type="evidence" value="ECO:0007669"/>
    <property type="project" value="UniProtKB-UniPathway"/>
</dbReference>
<evidence type="ECO:0000256" key="5">
    <source>
        <dbReference type="ARBA" id="ARBA00048200"/>
    </source>
</evidence>
<keyword evidence="6" id="KW-0521">NADP</keyword>
<evidence type="ECO:0000313" key="8">
    <source>
        <dbReference type="EMBL" id="ABI72601.1"/>
    </source>
</evidence>
<dbReference type="GO" id="GO:0009243">
    <property type="term" value="P:O antigen biosynthetic process"/>
    <property type="evidence" value="ECO:0007669"/>
    <property type="project" value="UniProtKB-UniPathway"/>
</dbReference>
<evidence type="ECO:0000256" key="3">
    <source>
        <dbReference type="ARBA" id="ARBA00012929"/>
    </source>
</evidence>
<dbReference type="eggNOG" id="COG1091">
    <property type="taxonomic scope" value="Bacteria"/>
</dbReference>
<dbReference type="HOGENOM" id="CLU_045518_1_0_6"/>
<dbReference type="Gene3D" id="3.40.50.720">
    <property type="entry name" value="NAD(P)-binding Rossmann-like Domain"/>
    <property type="match status" value="1"/>
</dbReference>
<dbReference type="GO" id="GO:0008831">
    <property type="term" value="F:dTDP-4-dehydrorhamnose reductase activity"/>
    <property type="evidence" value="ECO:0007669"/>
    <property type="project" value="UniProtKB-EC"/>
</dbReference>
<organism evidence="8 9">
    <name type="scientific">Shewanella frigidimarina (strain NCIMB 400)</name>
    <dbReference type="NCBI Taxonomy" id="318167"/>
    <lineage>
        <taxon>Bacteria</taxon>
        <taxon>Pseudomonadati</taxon>
        <taxon>Pseudomonadota</taxon>
        <taxon>Gammaproteobacteria</taxon>
        <taxon>Alteromonadales</taxon>
        <taxon>Shewanellaceae</taxon>
        <taxon>Shewanella</taxon>
    </lineage>
</organism>
<name>Q07ZG3_SHEFN</name>
<dbReference type="EC" id="1.1.1.133" evidence="3 6"/>
<comment type="cofactor">
    <cofactor evidence="6">
        <name>Mg(2+)</name>
        <dbReference type="ChEBI" id="CHEBI:18420"/>
    </cofactor>
    <text evidence="6">Binds 1 Mg(2+) ion per monomer.</text>
</comment>
<dbReference type="EMBL" id="CP000447">
    <property type="protein sequence ID" value="ABI72601.1"/>
    <property type="molecule type" value="Genomic_DNA"/>
</dbReference>
<sequence>MKILTFGQTGQLARALKRVQPKTAELIQLSHQQVDITQPQLIDEALAFYRPDIIINCAAYTDVEKAQINPVAAMQINALAVEYMAKAASNYGIKLIQLSTDYVFDGRSSTPYSVTQKPSTINAYGQSKLLAEETLLSYQSALFCIVRTSWLYHHSGNNFVTTMLKLMTQSHNQQTIGSSADNPIKVVNDQTGSPTMVDDFARFLWKLCSQKQWSAIYHWSNAGKCTWYEFAQEIKTQGIALGLLPQSIYLQPITSEQYASIVNRPAFSVLDTRLSHTLAIPKPWQQQLAQCLNELVLSKV</sequence>
<dbReference type="InterPro" id="IPR029903">
    <property type="entry name" value="RmlD-like-bd"/>
</dbReference>
<feature type="domain" description="RmlD-like substrate binding" evidence="7">
    <location>
        <begin position="1"/>
        <end position="295"/>
    </location>
</feature>
<keyword evidence="9" id="KW-1185">Reference proteome</keyword>
<comment type="catalytic activity">
    <reaction evidence="5 6">
        <text>dTDP-beta-L-rhamnose + NADP(+) = dTDP-4-dehydro-beta-L-rhamnose + NADPH + H(+)</text>
        <dbReference type="Rhea" id="RHEA:21796"/>
        <dbReference type="ChEBI" id="CHEBI:15378"/>
        <dbReference type="ChEBI" id="CHEBI:57510"/>
        <dbReference type="ChEBI" id="CHEBI:57783"/>
        <dbReference type="ChEBI" id="CHEBI:58349"/>
        <dbReference type="ChEBI" id="CHEBI:62830"/>
        <dbReference type="EC" id="1.1.1.133"/>
    </reaction>
</comment>
<keyword evidence="6 8" id="KW-0560">Oxidoreductase</keyword>
<evidence type="ECO:0000259" key="7">
    <source>
        <dbReference type="Pfam" id="PF04321"/>
    </source>
</evidence>
<dbReference type="AlphaFoldDB" id="Q07ZG3"/>
<dbReference type="Proteomes" id="UP000000684">
    <property type="component" value="Chromosome"/>
</dbReference>
<dbReference type="UniPathway" id="UPA00281"/>
<accession>Q07ZG3</accession>
<evidence type="ECO:0000256" key="1">
    <source>
        <dbReference type="ARBA" id="ARBA00004781"/>
    </source>
</evidence>
<proteinExistence type="inferred from homology"/>
<evidence type="ECO:0000256" key="6">
    <source>
        <dbReference type="RuleBase" id="RU364082"/>
    </source>
</evidence>
<dbReference type="SUPFAM" id="SSF51735">
    <property type="entry name" value="NAD(P)-binding Rossmann-fold domains"/>
    <property type="match status" value="1"/>
</dbReference>
<reference evidence="8 9" key="1">
    <citation type="submission" date="2006-08" db="EMBL/GenBank/DDBJ databases">
        <title>Complete sequence of Shewanella frigidimarina NCIMB 400.</title>
        <authorList>
            <consortium name="US DOE Joint Genome Institute"/>
            <person name="Copeland A."/>
            <person name="Lucas S."/>
            <person name="Lapidus A."/>
            <person name="Barry K."/>
            <person name="Detter J.C."/>
            <person name="Glavina del Rio T."/>
            <person name="Hammon N."/>
            <person name="Israni S."/>
            <person name="Dalin E."/>
            <person name="Tice H."/>
            <person name="Pitluck S."/>
            <person name="Fredrickson J.K."/>
            <person name="Kolker E."/>
            <person name="McCuel L.A."/>
            <person name="DiChristina T."/>
            <person name="Nealson K.H."/>
            <person name="Newman D."/>
            <person name="Tiedje J.M."/>
            <person name="Zhou J."/>
            <person name="Romine M.F."/>
            <person name="Culley D.E."/>
            <person name="Serres M."/>
            <person name="Chertkov O."/>
            <person name="Brettin T."/>
            <person name="Bruce D."/>
            <person name="Han C."/>
            <person name="Tapia R."/>
            <person name="Gilna P."/>
            <person name="Schmutz J."/>
            <person name="Larimer F."/>
            <person name="Land M."/>
            <person name="Hauser L."/>
            <person name="Kyrpides N."/>
            <person name="Mikhailova N."/>
            <person name="Richardson P."/>
        </authorList>
    </citation>
    <scope>NUCLEOTIDE SEQUENCE [LARGE SCALE GENOMIC DNA]</scope>
    <source>
        <strain evidence="8 9">NCIMB 400</strain>
    </source>
</reference>
<dbReference type="RefSeq" id="WP_011638210.1">
    <property type="nucleotide sequence ID" value="NC_008345.1"/>
</dbReference>
<comment type="similarity">
    <text evidence="2 6">Belongs to the dTDP-4-dehydrorhamnose reductase family.</text>
</comment>
<dbReference type="NCBIfam" id="TIGR01214">
    <property type="entry name" value="rmlD"/>
    <property type="match status" value="1"/>
</dbReference>
<protein>
    <recommendedName>
        <fullName evidence="4 6">dTDP-4-dehydrorhamnose reductase</fullName>
        <ecNumber evidence="3 6">1.1.1.133</ecNumber>
    </recommendedName>
</protein>
<evidence type="ECO:0000256" key="2">
    <source>
        <dbReference type="ARBA" id="ARBA00010944"/>
    </source>
</evidence>
<dbReference type="STRING" id="318167.Sfri_2761"/>
<evidence type="ECO:0000313" key="9">
    <source>
        <dbReference type="Proteomes" id="UP000000684"/>
    </source>
</evidence>
<dbReference type="UniPathway" id="UPA00124"/>
<dbReference type="CDD" id="cd05254">
    <property type="entry name" value="dTDP_HR_like_SDR_e"/>
    <property type="match status" value="1"/>
</dbReference>
<dbReference type="Gene3D" id="3.90.25.10">
    <property type="entry name" value="UDP-galactose 4-epimerase, domain 1"/>
    <property type="match status" value="1"/>
</dbReference>
<dbReference type="GeneID" id="41838145"/>
<dbReference type="InterPro" id="IPR005913">
    <property type="entry name" value="dTDP_dehydrorham_reduct"/>
</dbReference>
<dbReference type="Pfam" id="PF04321">
    <property type="entry name" value="RmlD_sub_bind"/>
    <property type="match status" value="1"/>
</dbReference>
<dbReference type="PANTHER" id="PTHR10491">
    <property type="entry name" value="DTDP-4-DEHYDRORHAMNOSE REDUCTASE"/>
    <property type="match status" value="1"/>
</dbReference>
<dbReference type="PANTHER" id="PTHR10491:SF4">
    <property type="entry name" value="METHIONINE ADENOSYLTRANSFERASE 2 SUBUNIT BETA"/>
    <property type="match status" value="1"/>
</dbReference>
<dbReference type="KEGG" id="sfr:Sfri_2761"/>